<reference evidence="3 4" key="1">
    <citation type="submission" date="2021-04" db="EMBL/GenBank/DDBJ databases">
        <authorList>
            <person name="De Guttry C."/>
            <person name="Zahm M."/>
            <person name="Klopp C."/>
            <person name="Cabau C."/>
            <person name="Louis A."/>
            <person name="Berthelot C."/>
            <person name="Parey E."/>
            <person name="Roest Crollius H."/>
            <person name="Montfort J."/>
            <person name="Robinson-Rechavi M."/>
            <person name="Bucao C."/>
            <person name="Bouchez O."/>
            <person name="Gislard M."/>
            <person name="Lluch J."/>
            <person name="Milhes M."/>
            <person name="Lampietro C."/>
            <person name="Lopez Roques C."/>
            <person name="Donnadieu C."/>
            <person name="Braasch I."/>
            <person name="Desvignes T."/>
            <person name="Postlethwait J."/>
            <person name="Bobe J."/>
            <person name="Wedekind C."/>
            <person name="Guiguen Y."/>
        </authorList>
    </citation>
    <scope>NUCLEOTIDE SEQUENCE [LARGE SCALE GENOMIC DNA]</scope>
    <source>
        <strain evidence="3">Cs_M1</strain>
        <tissue evidence="3">Blood</tissue>
    </source>
</reference>
<feature type="coiled-coil region" evidence="1">
    <location>
        <begin position="107"/>
        <end position="134"/>
    </location>
</feature>
<name>A0AAN8L852_9TELE</name>
<dbReference type="AlphaFoldDB" id="A0AAN8L852"/>
<keyword evidence="2" id="KW-0472">Membrane</keyword>
<evidence type="ECO:0000313" key="4">
    <source>
        <dbReference type="Proteomes" id="UP001356427"/>
    </source>
</evidence>
<gene>
    <name evidence="3" type="ORF">J4Q44_G00247560</name>
</gene>
<keyword evidence="2" id="KW-1133">Transmembrane helix</keyword>
<evidence type="ECO:0000256" key="1">
    <source>
        <dbReference type="SAM" id="Coils"/>
    </source>
</evidence>
<accession>A0AAN8L852</accession>
<evidence type="ECO:0000256" key="2">
    <source>
        <dbReference type="SAM" id="Phobius"/>
    </source>
</evidence>
<sequence length="160" mass="17986">MAFSIWPFSSPPPPQNLIFPSLPAWATVGIDITPEELAAFFRPEPASRISLVFSAIEPVVPYLPVIFLAFLAFNVHKIYKRKLIKASLKKSDMLNASAMMSEQFRQLKSVEVRLLALEKKLQAVDEERRRLGKAPRNNRGQELTRCDAVESSSCCYSSGE</sequence>
<keyword evidence="1" id="KW-0175">Coiled coil</keyword>
<protein>
    <submittedName>
        <fullName evidence="3">Uncharacterized protein</fullName>
    </submittedName>
</protein>
<proteinExistence type="predicted"/>
<keyword evidence="4" id="KW-1185">Reference proteome</keyword>
<organism evidence="3 4">
    <name type="scientific">Coregonus suidteri</name>
    <dbReference type="NCBI Taxonomy" id="861788"/>
    <lineage>
        <taxon>Eukaryota</taxon>
        <taxon>Metazoa</taxon>
        <taxon>Chordata</taxon>
        <taxon>Craniata</taxon>
        <taxon>Vertebrata</taxon>
        <taxon>Euteleostomi</taxon>
        <taxon>Actinopterygii</taxon>
        <taxon>Neopterygii</taxon>
        <taxon>Teleostei</taxon>
        <taxon>Protacanthopterygii</taxon>
        <taxon>Salmoniformes</taxon>
        <taxon>Salmonidae</taxon>
        <taxon>Coregoninae</taxon>
        <taxon>Coregonus</taxon>
    </lineage>
</organism>
<dbReference type="EMBL" id="JAGTTL010000023">
    <property type="protein sequence ID" value="KAK6304170.1"/>
    <property type="molecule type" value="Genomic_DNA"/>
</dbReference>
<dbReference type="Proteomes" id="UP001356427">
    <property type="component" value="Unassembled WGS sequence"/>
</dbReference>
<evidence type="ECO:0000313" key="3">
    <source>
        <dbReference type="EMBL" id="KAK6304170.1"/>
    </source>
</evidence>
<keyword evidence="2" id="KW-0812">Transmembrane</keyword>
<feature type="transmembrane region" description="Helical" evidence="2">
    <location>
        <begin position="59"/>
        <end position="79"/>
    </location>
</feature>
<comment type="caution">
    <text evidence="3">The sequence shown here is derived from an EMBL/GenBank/DDBJ whole genome shotgun (WGS) entry which is preliminary data.</text>
</comment>